<dbReference type="GO" id="GO:0006139">
    <property type="term" value="P:nucleobase-containing compound metabolic process"/>
    <property type="evidence" value="ECO:0007669"/>
    <property type="project" value="InterPro"/>
</dbReference>
<name>A0A2H5BQ08_9CAUD</name>
<dbReference type="Gene3D" id="3.30.420.10">
    <property type="entry name" value="Ribonuclease H-like superfamily/Ribonuclease H"/>
    <property type="match status" value="1"/>
</dbReference>
<keyword evidence="3" id="KW-1185">Reference proteome</keyword>
<accession>A0A2H5BQ08</accession>
<protein>
    <submittedName>
        <fullName evidence="2">DNA polymerase</fullName>
    </submittedName>
</protein>
<dbReference type="InterPro" id="IPR002562">
    <property type="entry name" value="3'-5'_exonuclease_dom"/>
</dbReference>
<sequence>MLVDEKVELSSEGRKLRIGVFDIETNGFFEDVHTVWCFWVQDPISGNKVGYRPHEIEKGLRFLETFDVLVGHNIVDYDIPVLKKLYPWWKPKGAFDTLTLSRMLDPDRKIHSLKSYGKQLDNEKGDYGEEEEAWDAFTEDMYVYCEQDVNLNVDIYHKLCQRAGFDPENPPFIEGHRL</sequence>
<dbReference type="Proteomes" id="UP000240283">
    <property type="component" value="Segment"/>
</dbReference>
<evidence type="ECO:0000313" key="3">
    <source>
        <dbReference type="Proteomes" id="UP000240283"/>
    </source>
</evidence>
<organism evidence="2 3">
    <name type="scientific">Vibrio phage Vp_R1</name>
    <dbReference type="NCBI Taxonomy" id="2059867"/>
    <lineage>
        <taxon>Viruses</taxon>
        <taxon>Duplodnaviria</taxon>
        <taxon>Heunggongvirae</taxon>
        <taxon>Uroviricota</taxon>
        <taxon>Caudoviricetes</taxon>
        <taxon>Grimontviridae</taxon>
        <taxon>Dalianvirus</taxon>
        <taxon>Dalianvirus R1</taxon>
    </lineage>
</organism>
<evidence type="ECO:0000313" key="2">
    <source>
        <dbReference type="EMBL" id="AUG88414.1"/>
    </source>
</evidence>
<proteinExistence type="predicted"/>
<dbReference type="InterPro" id="IPR036397">
    <property type="entry name" value="RNaseH_sf"/>
</dbReference>
<evidence type="ECO:0000259" key="1">
    <source>
        <dbReference type="Pfam" id="PF01612"/>
    </source>
</evidence>
<dbReference type="GO" id="GO:0003676">
    <property type="term" value="F:nucleic acid binding"/>
    <property type="evidence" value="ECO:0007669"/>
    <property type="project" value="InterPro"/>
</dbReference>
<dbReference type="InterPro" id="IPR012337">
    <property type="entry name" value="RNaseH-like_sf"/>
</dbReference>
<dbReference type="SUPFAM" id="SSF53098">
    <property type="entry name" value="Ribonuclease H-like"/>
    <property type="match status" value="1"/>
</dbReference>
<reference evidence="2 3" key="1">
    <citation type="submission" date="2017-12" db="EMBL/GenBank/DDBJ databases">
        <title>Genomic analysis of a novel phage Vp_R1 lytic to Vibrio parahaemolyticus.</title>
        <authorList>
            <person name="Ren H."/>
            <person name="Li Z."/>
        </authorList>
    </citation>
    <scope>NUCLEOTIDE SEQUENCE [LARGE SCALE GENOMIC DNA]</scope>
</reference>
<dbReference type="GO" id="GO:0008408">
    <property type="term" value="F:3'-5' exonuclease activity"/>
    <property type="evidence" value="ECO:0007669"/>
    <property type="project" value="InterPro"/>
</dbReference>
<feature type="domain" description="3'-5' exonuclease" evidence="1">
    <location>
        <begin position="69"/>
        <end position="160"/>
    </location>
</feature>
<dbReference type="Pfam" id="PF01612">
    <property type="entry name" value="DNA_pol_A_exo1"/>
    <property type="match status" value="1"/>
</dbReference>
<gene>
    <name evidence="2" type="ORF">VPR_050</name>
</gene>
<dbReference type="EMBL" id="MG603697">
    <property type="protein sequence ID" value="AUG88414.1"/>
    <property type="molecule type" value="Genomic_DNA"/>
</dbReference>